<dbReference type="Gene3D" id="3.30.559.10">
    <property type="entry name" value="Chloramphenicol acetyltransferase-like domain"/>
    <property type="match status" value="2"/>
</dbReference>
<evidence type="ECO:0000313" key="2">
    <source>
        <dbReference type="EMBL" id="KAI3959442.1"/>
    </source>
</evidence>
<dbReference type="PANTHER" id="PTHR31642">
    <property type="entry name" value="TRICHOTHECENE 3-O-ACETYLTRANSFERASE"/>
    <property type="match status" value="1"/>
</dbReference>
<dbReference type="GO" id="GO:0016747">
    <property type="term" value="F:acyltransferase activity, transferring groups other than amino-acyl groups"/>
    <property type="evidence" value="ECO:0007669"/>
    <property type="project" value="TreeGrafter"/>
</dbReference>
<dbReference type="InterPro" id="IPR050317">
    <property type="entry name" value="Plant_Fungal_Acyltransferase"/>
</dbReference>
<accession>A0AAD4XVG5</accession>
<dbReference type="PANTHER" id="PTHR31642:SF324">
    <property type="entry name" value="SPERMIDINE HYDROXYCINNAMOYL TRANSFERASE"/>
    <property type="match status" value="1"/>
</dbReference>
<keyword evidence="3" id="KW-1185">Reference proteome</keyword>
<name>A0AAD4XVG5_9MAGN</name>
<protein>
    <submittedName>
        <fullName evidence="2">Uncharacterized protein</fullName>
    </submittedName>
</protein>
<comment type="caution">
    <text evidence="2">The sequence shown here is derived from an EMBL/GenBank/DDBJ whole genome shotgun (WGS) entry which is preliminary data.</text>
</comment>
<dbReference type="EMBL" id="JAJJMB010001069">
    <property type="protein sequence ID" value="KAI3959442.1"/>
    <property type="molecule type" value="Genomic_DNA"/>
</dbReference>
<reference evidence="2" key="1">
    <citation type="submission" date="2022-04" db="EMBL/GenBank/DDBJ databases">
        <title>A functionally conserved STORR gene fusion in Papaver species that diverged 16.8 million years ago.</title>
        <authorList>
            <person name="Catania T."/>
        </authorList>
    </citation>
    <scope>NUCLEOTIDE SEQUENCE</scope>
    <source>
        <strain evidence="2">S-188037</strain>
    </source>
</reference>
<proteinExistence type="inferred from homology"/>
<dbReference type="AlphaFoldDB" id="A0AAD4XVG5"/>
<organism evidence="2 3">
    <name type="scientific">Papaver atlanticum</name>
    <dbReference type="NCBI Taxonomy" id="357466"/>
    <lineage>
        <taxon>Eukaryota</taxon>
        <taxon>Viridiplantae</taxon>
        <taxon>Streptophyta</taxon>
        <taxon>Embryophyta</taxon>
        <taxon>Tracheophyta</taxon>
        <taxon>Spermatophyta</taxon>
        <taxon>Magnoliopsida</taxon>
        <taxon>Ranunculales</taxon>
        <taxon>Papaveraceae</taxon>
        <taxon>Papaveroideae</taxon>
        <taxon>Papaver</taxon>
    </lineage>
</organism>
<gene>
    <name evidence="2" type="ORF">MKW98_019032</name>
</gene>
<dbReference type="Pfam" id="PF02458">
    <property type="entry name" value="Transferase"/>
    <property type="match status" value="1"/>
</dbReference>
<evidence type="ECO:0000313" key="3">
    <source>
        <dbReference type="Proteomes" id="UP001202328"/>
    </source>
</evidence>
<comment type="similarity">
    <text evidence="1">Belongs to the plant acyltransferase family.</text>
</comment>
<dbReference type="InterPro" id="IPR023213">
    <property type="entry name" value="CAT-like_dom_sf"/>
</dbReference>
<sequence length="443" mass="49478">MVTIKVRESSVVKPAEETPKVCLWTSNIDQLYANHAQAVYFYKRPLTDGSSSCSDDDFFNSTVLKDGLSRALVTYYPIAGRLKRNEFDKGRAEIDCTGEGAIFIVAETDSCIEDLGEFTPNEQLLPLIPNVDNNNDISSYPPLLVQVTHFRCGGVCLSTSLSHRVADGVCGVNFINTWSDICRGVEDIKSIPFFDRTVLRARDPPIVSFPHIEHKRPSMNIPSSSRLSNPDITIAKLNISSMQASQLKAKCNRDEFQFSTYEVIAGHLWRCSCKARELEDDQETVMLIPLDCRSRSRPPLPDGYFGNAIFYLSPTAISGNIVSKPLSYAVSLIHETLITSGNNEYFRSAIDFLELHPNIRTLTKGPQSFKGCNIHNATWVRLPVYGADFGWGRPLYMGPGVQRFAGRTLLIPNPPGGDGGFSLIISLESDYHMDLFKEYFYDI</sequence>
<evidence type="ECO:0000256" key="1">
    <source>
        <dbReference type="ARBA" id="ARBA00009861"/>
    </source>
</evidence>
<dbReference type="Proteomes" id="UP001202328">
    <property type="component" value="Unassembled WGS sequence"/>
</dbReference>